<dbReference type="EMBL" id="VXLC01000022">
    <property type="protein sequence ID" value="KAA8884197.1"/>
    <property type="molecule type" value="Genomic_DNA"/>
</dbReference>
<reference evidence="1 2" key="1">
    <citation type="submission" date="2019-09" db="EMBL/GenBank/DDBJ databases">
        <authorList>
            <person name="Wang X."/>
        </authorList>
    </citation>
    <scope>NUCLEOTIDE SEQUENCE [LARGE SCALE GENOMIC DNA]</scope>
    <source>
        <strain evidence="1 2">CICC 11023</strain>
    </source>
</reference>
<evidence type="ECO:0000313" key="1">
    <source>
        <dbReference type="EMBL" id="KAA8884197.1"/>
    </source>
</evidence>
<sequence>MPPAPFPPSSRYAGVQVTTYTALNGRVYPYLRRRFCPDPDRLAQIGTHTVVEGDRLDRIAAAAIGDPTQFWQLCDANRAVRPDELTERIGRRLRITLPDGFGGGFGGA</sequence>
<accession>A0A5N0E441</accession>
<gene>
    <name evidence="1" type="ORF">F3087_35180</name>
</gene>
<evidence type="ECO:0000313" key="2">
    <source>
        <dbReference type="Proteomes" id="UP000323876"/>
    </source>
</evidence>
<dbReference type="AlphaFoldDB" id="A0A5N0E441"/>
<dbReference type="InterPro" id="IPR018392">
    <property type="entry name" value="LysM"/>
</dbReference>
<comment type="caution">
    <text evidence="1">The sequence shown here is derived from an EMBL/GenBank/DDBJ whole genome shotgun (WGS) entry which is preliminary data.</text>
</comment>
<dbReference type="RefSeq" id="WP_150406449.1">
    <property type="nucleotide sequence ID" value="NZ_VXLC01000022.1"/>
</dbReference>
<name>A0A5N0E441_9NOCA</name>
<protein>
    <submittedName>
        <fullName evidence="1">LysM peptidoglycan-binding domain-containing protein</fullName>
    </submittedName>
</protein>
<dbReference type="CDD" id="cd00118">
    <property type="entry name" value="LysM"/>
    <property type="match status" value="1"/>
</dbReference>
<organism evidence="1 2">
    <name type="scientific">Nocardia colli</name>
    <dbReference type="NCBI Taxonomy" id="2545717"/>
    <lineage>
        <taxon>Bacteria</taxon>
        <taxon>Bacillati</taxon>
        <taxon>Actinomycetota</taxon>
        <taxon>Actinomycetes</taxon>
        <taxon>Mycobacteriales</taxon>
        <taxon>Nocardiaceae</taxon>
        <taxon>Nocardia</taxon>
    </lineage>
</organism>
<dbReference type="Proteomes" id="UP000323876">
    <property type="component" value="Unassembled WGS sequence"/>
</dbReference>
<keyword evidence="2" id="KW-1185">Reference proteome</keyword>
<proteinExistence type="predicted"/>
<dbReference type="OrthoDB" id="9815939at2"/>